<organism evidence="2 4">
    <name type="scientific">Legionella jamestowniensis</name>
    <dbReference type="NCBI Taxonomy" id="455"/>
    <lineage>
        <taxon>Bacteria</taxon>
        <taxon>Pseudomonadati</taxon>
        <taxon>Pseudomonadota</taxon>
        <taxon>Gammaproteobacteria</taxon>
        <taxon>Legionellales</taxon>
        <taxon>Legionellaceae</taxon>
        <taxon>Legionella</taxon>
    </lineage>
</organism>
<dbReference type="Gene3D" id="1.10.260.40">
    <property type="entry name" value="lambda repressor-like DNA-binding domains"/>
    <property type="match status" value="1"/>
</dbReference>
<sequence>MNTTIAMDEVHEDNYEKPGMQLARVREKKGYSQEYVAGKLHLRVRVIELLEEDNYQQMPEPVFIKGYLRAYAKLLGIPAEPLLATFNSLHTTERKPEKALWQSKRESNKGERAVRWLTGIIAIAALVAVGIWWQKNRDIQQVVTSKSSQNEALAKQTDPDLRLTDLSKMQAMFSSNSSTGQLTPLEKQGG</sequence>
<reference evidence="3 5" key="2">
    <citation type="submission" date="2016-05" db="EMBL/GenBank/DDBJ databases">
        <authorList>
            <person name="Prochazka B."/>
            <person name="Indra A."/>
            <person name="Hasenberger P."/>
            <person name="Blaschitz M."/>
            <person name="Wagner L."/>
            <person name="Wewalka G."/>
            <person name="Sorschag S."/>
            <person name="Schmid D."/>
            <person name="Ruppitsch W."/>
        </authorList>
    </citation>
    <scope>NUCLEOTIDE SEQUENCE [LARGE SCALE GENOMIC DNA]</scope>
    <source>
        <strain evidence="3 5">974010_12</strain>
    </source>
</reference>
<dbReference type="PATRIC" id="fig|455.5.peg.2501"/>
<dbReference type="Pfam" id="PF13413">
    <property type="entry name" value="HTH_25"/>
    <property type="match status" value="1"/>
</dbReference>
<evidence type="ECO:0000256" key="1">
    <source>
        <dbReference type="SAM" id="Phobius"/>
    </source>
</evidence>
<evidence type="ECO:0000313" key="3">
    <source>
        <dbReference type="EMBL" id="OCH98506.1"/>
    </source>
</evidence>
<dbReference type="EMBL" id="LYOZ01000010">
    <property type="protein sequence ID" value="OCH98506.1"/>
    <property type="molecule type" value="Genomic_DNA"/>
</dbReference>
<dbReference type="AlphaFoldDB" id="A0A0W0UKM0"/>
<dbReference type="InterPro" id="IPR010982">
    <property type="entry name" value="Lambda_DNA-bd_dom_sf"/>
</dbReference>
<keyword evidence="1" id="KW-0812">Transmembrane</keyword>
<comment type="caution">
    <text evidence="2">The sequence shown here is derived from an EMBL/GenBank/DDBJ whole genome shotgun (WGS) entry which is preliminary data.</text>
</comment>
<dbReference type="GO" id="GO:0003677">
    <property type="term" value="F:DNA binding"/>
    <property type="evidence" value="ECO:0007669"/>
    <property type="project" value="UniProtKB-KW"/>
</dbReference>
<dbReference type="Proteomes" id="UP000054715">
    <property type="component" value="Unassembled WGS sequence"/>
</dbReference>
<dbReference type="STRING" id="455.Ljam_2377"/>
<keyword evidence="1" id="KW-0472">Membrane</keyword>
<gene>
    <name evidence="3" type="ORF">A8135_00235</name>
    <name evidence="2" type="ORF">Ljam_2377</name>
</gene>
<dbReference type="InterPro" id="IPR050400">
    <property type="entry name" value="Bact_Cytoskel_RodZ"/>
</dbReference>
<dbReference type="PANTHER" id="PTHR34475">
    <property type="match status" value="1"/>
</dbReference>
<dbReference type="OrthoDB" id="9790252at2"/>
<evidence type="ECO:0000313" key="4">
    <source>
        <dbReference type="Proteomes" id="UP000054715"/>
    </source>
</evidence>
<accession>A0A0W0UKM0</accession>
<evidence type="ECO:0000313" key="2">
    <source>
        <dbReference type="EMBL" id="KTD08182.1"/>
    </source>
</evidence>
<dbReference type="Proteomes" id="UP000093336">
    <property type="component" value="Unassembled WGS sequence"/>
</dbReference>
<feature type="transmembrane region" description="Helical" evidence="1">
    <location>
        <begin position="113"/>
        <end position="133"/>
    </location>
</feature>
<evidence type="ECO:0000313" key="5">
    <source>
        <dbReference type="Proteomes" id="UP000093336"/>
    </source>
</evidence>
<dbReference type="PANTHER" id="PTHR34475:SF1">
    <property type="entry name" value="CYTOSKELETON PROTEIN RODZ"/>
    <property type="match status" value="1"/>
</dbReference>
<reference evidence="2 4" key="1">
    <citation type="submission" date="2015-11" db="EMBL/GenBank/DDBJ databases">
        <title>Genomic analysis of 38 Legionella species identifies large and diverse effector repertoires.</title>
        <authorList>
            <person name="Burstein D."/>
            <person name="Amaro F."/>
            <person name="Zusman T."/>
            <person name="Lifshitz Z."/>
            <person name="Cohen O."/>
            <person name="Gilbert J.A."/>
            <person name="Pupko T."/>
            <person name="Shuman H.A."/>
            <person name="Segal G."/>
        </authorList>
    </citation>
    <scope>NUCLEOTIDE SEQUENCE [LARGE SCALE GENOMIC DNA]</scope>
    <source>
        <strain evidence="2 4">JA-26-G1-E2</strain>
    </source>
</reference>
<keyword evidence="5" id="KW-1185">Reference proteome</keyword>
<dbReference type="SUPFAM" id="SSF47413">
    <property type="entry name" value="lambda repressor-like DNA-binding domains"/>
    <property type="match status" value="1"/>
</dbReference>
<protein>
    <submittedName>
        <fullName evidence="2">DNA-binding protein</fullName>
    </submittedName>
</protein>
<keyword evidence="2" id="KW-0238">DNA-binding</keyword>
<dbReference type="EMBL" id="LNYG01000013">
    <property type="protein sequence ID" value="KTD08182.1"/>
    <property type="molecule type" value="Genomic_DNA"/>
</dbReference>
<dbReference type="CDD" id="cd00093">
    <property type="entry name" value="HTH_XRE"/>
    <property type="match status" value="1"/>
</dbReference>
<dbReference type="RefSeq" id="WP_058450233.1">
    <property type="nucleotide sequence ID" value="NZ_CAAAJF010000011.1"/>
</dbReference>
<dbReference type="InterPro" id="IPR001387">
    <property type="entry name" value="Cro/C1-type_HTH"/>
</dbReference>
<keyword evidence="1" id="KW-1133">Transmembrane helix</keyword>
<name>A0A0W0UKM0_9GAMM</name>
<proteinExistence type="predicted"/>